<evidence type="ECO:0000313" key="3">
    <source>
        <dbReference type="Proteomes" id="UP000193411"/>
    </source>
</evidence>
<reference evidence="2 3" key="1">
    <citation type="submission" date="2016-07" db="EMBL/GenBank/DDBJ databases">
        <title>Pervasive Adenine N6-methylation of Active Genes in Fungi.</title>
        <authorList>
            <consortium name="DOE Joint Genome Institute"/>
            <person name="Mondo S.J."/>
            <person name="Dannebaum R.O."/>
            <person name="Kuo R.C."/>
            <person name="Labutti K."/>
            <person name="Haridas S."/>
            <person name="Kuo A."/>
            <person name="Salamov A."/>
            <person name="Ahrendt S.R."/>
            <person name="Lipzen A."/>
            <person name="Sullivan W."/>
            <person name="Andreopoulos W.B."/>
            <person name="Clum A."/>
            <person name="Lindquist E."/>
            <person name="Daum C."/>
            <person name="Ramamoorthy G.K."/>
            <person name="Gryganskyi A."/>
            <person name="Culley D."/>
            <person name="Magnuson J.K."/>
            <person name="James T.Y."/>
            <person name="O'Malley M.A."/>
            <person name="Stajich J.E."/>
            <person name="Spatafora J.W."/>
            <person name="Visel A."/>
            <person name="Grigoriev I.V."/>
        </authorList>
    </citation>
    <scope>NUCLEOTIDE SEQUENCE [LARGE SCALE GENOMIC DNA]</scope>
    <source>
        <strain evidence="2 3">PL171</strain>
    </source>
</reference>
<keyword evidence="3" id="KW-1185">Reference proteome</keyword>
<dbReference type="Proteomes" id="UP000193411">
    <property type="component" value="Unassembled WGS sequence"/>
</dbReference>
<dbReference type="EMBL" id="MCFL01000009">
    <property type="protein sequence ID" value="ORZ38174.1"/>
    <property type="molecule type" value="Genomic_DNA"/>
</dbReference>
<protein>
    <submittedName>
        <fullName evidence="2">Uncharacterized protein</fullName>
    </submittedName>
</protein>
<keyword evidence="1" id="KW-0472">Membrane</keyword>
<proteinExistence type="predicted"/>
<evidence type="ECO:0000256" key="1">
    <source>
        <dbReference type="SAM" id="Phobius"/>
    </source>
</evidence>
<keyword evidence="1" id="KW-1133">Transmembrane helix</keyword>
<feature type="transmembrane region" description="Helical" evidence="1">
    <location>
        <begin position="16"/>
        <end position="33"/>
    </location>
</feature>
<sequence>MSPAVIPARPRPPHPALQLFIVGGLSLLAYGGYAPAPLLHPWLDYLQSLFTQRLLWWLFVWSMTVHCAEAVWVAHYLITTSAAASSKLTPADVFVWTVGTVVFGMGVASQLIWPKKTQNKGGKRQ</sequence>
<feature type="transmembrane region" description="Helical" evidence="1">
    <location>
        <begin position="93"/>
        <end position="113"/>
    </location>
</feature>
<name>A0A1Y2HW52_9FUNG</name>
<feature type="transmembrane region" description="Helical" evidence="1">
    <location>
        <begin position="54"/>
        <end position="78"/>
    </location>
</feature>
<organism evidence="2 3">
    <name type="scientific">Catenaria anguillulae PL171</name>
    <dbReference type="NCBI Taxonomy" id="765915"/>
    <lineage>
        <taxon>Eukaryota</taxon>
        <taxon>Fungi</taxon>
        <taxon>Fungi incertae sedis</taxon>
        <taxon>Blastocladiomycota</taxon>
        <taxon>Blastocladiomycetes</taxon>
        <taxon>Blastocladiales</taxon>
        <taxon>Catenariaceae</taxon>
        <taxon>Catenaria</taxon>
    </lineage>
</organism>
<gene>
    <name evidence="2" type="ORF">BCR44DRAFT_47365</name>
</gene>
<evidence type="ECO:0000313" key="2">
    <source>
        <dbReference type="EMBL" id="ORZ38174.1"/>
    </source>
</evidence>
<comment type="caution">
    <text evidence="2">The sequence shown here is derived from an EMBL/GenBank/DDBJ whole genome shotgun (WGS) entry which is preliminary data.</text>
</comment>
<accession>A0A1Y2HW52</accession>
<dbReference type="AlphaFoldDB" id="A0A1Y2HW52"/>
<keyword evidence="1" id="KW-0812">Transmembrane</keyword>